<evidence type="ECO:0000256" key="2">
    <source>
        <dbReference type="ARBA" id="ARBA00022824"/>
    </source>
</evidence>
<evidence type="ECO:0000313" key="8">
    <source>
        <dbReference type="EMBL" id="KAL3081286.1"/>
    </source>
</evidence>
<evidence type="ECO:0000256" key="5">
    <source>
        <dbReference type="ARBA" id="ARBA00023329"/>
    </source>
</evidence>
<evidence type="ECO:0000256" key="1">
    <source>
        <dbReference type="ARBA" id="ARBA00022692"/>
    </source>
</evidence>
<keyword evidence="2" id="KW-0256">Endoplasmic reticulum</keyword>
<dbReference type="EMBL" id="JBICBT010001137">
    <property type="protein sequence ID" value="KAL3081286.1"/>
    <property type="molecule type" value="Genomic_DNA"/>
</dbReference>
<evidence type="ECO:0000256" key="4">
    <source>
        <dbReference type="ARBA" id="ARBA00023136"/>
    </source>
</evidence>
<keyword evidence="5" id="KW-0968">Cytoplasmic vesicle</keyword>
<evidence type="ECO:0000256" key="3">
    <source>
        <dbReference type="ARBA" id="ARBA00022989"/>
    </source>
</evidence>
<feature type="compositionally biased region" description="Acidic residues" evidence="6">
    <location>
        <begin position="86"/>
        <end position="100"/>
    </location>
</feature>
<reference evidence="8 9" key="1">
    <citation type="submission" date="2024-10" db="EMBL/GenBank/DDBJ databases">
        <authorList>
            <person name="Kim D."/>
        </authorList>
    </citation>
    <scope>NUCLEOTIDE SEQUENCE [LARGE SCALE GENOMIC DNA]</scope>
    <source>
        <strain evidence="8">BH-2024</strain>
    </source>
</reference>
<keyword evidence="4 7" id="KW-0472">Membrane</keyword>
<name>A0ABD2IPZ2_9BILA</name>
<feature type="transmembrane region" description="Helical" evidence="7">
    <location>
        <begin position="117"/>
        <end position="139"/>
    </location>
</feature>
<comment type="caution">
    <text evidence="8">The sequence shown here is derived from an EMBL/GenBank/DDBJ whole genome shotgun (WGS) entry which is preliminary data.</text>
</comment>
<evidence type="ECO:0000256" key="7">
    <source>
        <dbReference type="SAM" id="Phobius"/>
    </source>
</evidence>
<keyword evidence="3 7" id="KW-1133">Transmembrane helix</keyword>
<evidence type="ECO:0000256" key="6">
    <source>
        <dbReference type="SAM" id="MobiDB-lite"/>
    </source>
</evidence>
<keyword evidence="1 7" id="KW-0812">Transmembrane</keyword>
<feature type="compositionally biased region" description="Low complexity" evidence="6">
    <location>
        <begin position="1"/>
        <end position="12"/>
    </location>
</feature>
<proteinExistence type="predicted"/>
<keyword evidence="9" id="KW-1185">Reference proteome</keyword>
<protein>
    <recommendedName>
        <fullName evidence="10">Vacuolar ATPase assembly integral membrane protein VMA21</fullName>
    </recommendedName>
</protein>
<evidence type="ECO:0000313" key="9">
    <source>
        <dbReference type="Proteomes" id="UP001620626"/>
    </source>
</evidence>
<dbReference type="GO" id="GO:0031410">
    <property type="term" value="C:cytoplasmic vesicle"/>
    <property type="evidence" value="ECO:0007669"/>
    <property type="project" value="UniProtKB-KW"/>
</dbReference>
<dbReference type="Pfam" id="PF09446">
    <property type="entry name" value="VMA21"/>
    <property type="match status" value="1"/>
</dbReference>
<dbReference type="InterPro" id="IPR019013">
    <property type="entry name" value="Vma21"/>
</dbReference>
<dbReference type="AlphaFoldDB" id="A0ABD2IPZ2"/>
<dbReference type="Proteomes" id="UP001620626">
    <property type="component" value="Unassembled WGS sequence"/>
</dbReference>
<feature type="region of interest" description="Disordered" evidence="6">
    <location>
        <begin position="1"/>
        <end position="100"/>
    </location>
</feature>
<feature type="transmembrane region" description="Helical" evidence="7">
    <location>
        <begin position="151"/>
        <end position="175"/>
    </location>
</feature>
<accession>A0ABD2IPZ2</accession>
<evidence type="ECO:0008006" key="10">
    <source>
        <dbReference type="Google" id="ProtNLM"/>
    </source>
</evidence>
<sequence>MSSNSATTTSSTDNGISLVEADEHGAEGGEGDDQLTINSLSSSLSSSTATTDTEGESGAGDGGRKRKKRRGDGSFSRGSSAKEIEQFDEEEAAEDALLDDEAPPYAAKTRDRAIGRLIVFSCILFTVPLTLMYITYRFLFIGHYQLAHDRAVLYAGIVAAATVYLLLALFAWIAYRSRDETEFAKEVAISAGEEKADKKTD</sequence>
<gene>
    <name evidence="8" type="ORF">niasHT_039763</name>
</gene>
<organism evidence="8 9">
    <name type="scientific">Heterodera trifolii</name>
    <dbReference type="NCBI Taxonomy" id="157864"/>
    <lineage>
        <taxon>Eukaryota</taxon>
        <taxon>Metazoa</taxon>
        <taxon>Ecdysozoa</taxon>
        <taxon>Nematoda</taxon>
        <taxon>Chromadorea</taxon>
        <taxon>Rhabditida</taxon>
        <taxon>Tylenchina</taxon>
        <taxon>Tylenchomorpha</taxon>
        <taxon>Tylenchoidea</taxon>
        <taxon>Heteroderidae</taxon>
        <taxon>Heteroderinae</taxon>
        <taxon>Heterodera</taxon>
    </lineage>
</organism>